<name>J9GAJ8_9ZZZZ</name>
<comment type="caution">
    <text evidence="1">The sequence shown here is derived from an EMBL/GenBank/DDBJ whole genome shotgun (WGS) entry which is preliminary data.</text>
</comment>
<evidence type="ECO:0000313" key="1">
    <source>
        <dbReference type="EMBL" id="EJX04322.1"/>
    </source>
</evidence>
<protein>
    <submittedName>
        <fullName evidence="1">Uncharacterized protein</fullName>
    </submittedName>
</protein>
<dbReference type="EMBL" id="AMCI01001847">
    <property type="protein sequence ID" value="EJX04322.1"/>
    <property type="molecule type" value="Genomic_DNA"/>
</dbReference>
<reference evidence="1" key="1">
    <citation type="journal article" date="2012" name="PLoS ONE">
        <title>Gene sets for utilization of primary and secondary nutrition supplies in the distal gut of endangered iberian lynx.</title>
        <authorList>
            <person name="Alcaide M."/>
            <person name="Messina E."/>
            <person name="Richter M."/>
            <person name="Bargiela R."/>
            <person name="Peplies J."/>
            <person name="Huws S.A."/>
            <person name="Newbold C.J."/>
            <person name="Golyshin P.N."/>
            <person name="Simon M.A."/>
            <person name="Lopez G."/>
            <person name="Yakimov M.M."/>
            <person name="Ferrer M."/>
        </authorList>
    </citation>
    <scope>NUCLEOTIDE SEQUENCE</scope>
</reference>
<sequence>MAVFMNQDVLGLNITVNDVIFMRFSNRAGQLFHH</sequence>
<gene>
    <name evidence="1" type="ORF">EVA_07568</name>
</gene>
<accession>J9GAJ8</accession>
<dbReference type="AlphaFoldDB" id="J9GAJ8"/>
<organism evidence="1">
    <name type="scientific">gut metagenome</name>
    <dbReference type="NCBI Taxonomy" id="749906"/>
    <lineage>
        <taxon>unclassified sequences</taxon>
        <taxon>metagenomes</taxon>
        <taxon>organismal metagenomes</taxon>
    </lineage>
</organism>
<proteinExistence type="predicted"/>